<keyword evidence="3 4" id="KW-0472">Membrane</keyword>
<feature type="transmembrane region" description="Helical" evidence="4">
    <location>
        <begin position="243"/>
        <end position="265"/>
    </location>
</feature>
<dbReference type="PROSITE" id="PS50850">
    <property type="entry name" value="MFS"/>
    <property type="match status" value="1"/>
</dbReference>
<feature type="transmembrane region" description="Helical" evidence="4">
    <location>
        <begin position="363"/>
        <end position="384"/>
    </location>
</feature>
<gene>
    <name evidence="6" type="ORF">HU747_16920</name>
</gene>
<keyword evidence="7" id="KW-1185">Reference proteome</keyword>
<evidence type="ECO:0000256" key="3">
    <source>
        <dbReference type="ARBA" id="ARBA00023136"/>
    </source>
</evidence>
<dbReference type="InterPro" id="IPR036259">
    <property type="entry name" value="MFS_trans_sf"/>
</dbReference>
<evidence type="ECO:0000313" key="6">
    <source>
        <dbReference type="EMBL" id="MBC3477271.1"/>
    </source>
</evidence>
<keyword evidence="2 4" id="KW-1133">Transmembrane helix</keyword>
<protein>
    <submittedName>
        <fullName evidence="6">MFS transporter</fullName>
    </submittedName>
</protein>
<organism evidence="6 7">
    <name type="scientific">Pseudomonas taiwanensis</name>
    <dbReference type="NCBI Taxonomy" id="470150"/>
    <lineage>
        <taxon>Bacteria</taxon>
        <taxon>Pseudomonadati</taxon>
        <taxon>Pseudomonadota</taxon>
        <taxon>Gammaproteobacteria</taxon>
        <taxon>Pseudomonadales</taxon>
        <taxon>Pseudomonadaceae</taxon>
        <taxon>Pseudomonas</taxon>
    </lineage>
</organism>
<evidence type="ECO:0000313" key="7">
    <source>
        <dbReference type="Proteomes" id="UP000628086"/>
    </source>
</evidence>
<feature type="transmembrane region" description="Helical" evidence="4">
    <location>
        <begin position="210"/>
        <end position="231"/>
    </location>
</feature>
<dbReference type="RefSeq" id="WP_104881776.1">
    <property type="nucleotide sequence ID" value="NZ_JABWRR010000011.1"/>
</dbReference>
<feature type="transmembrane region" description="Helical" evidence="4">
    <location>
        <begin position="43"/>
        <end position="64"/>
    </location>
</feature>
<dbReference type="EMBL" id="JABWRS010000012">
    <property type="protein sequence ID" value="MBC3477271.1"/>
    <property type="molecule type" value="Genomic_DNA"/>
</dbReference>
<feature type="transmembrane region" description="Helical" evidence="4">
    <location>
        <begin position="134"/>
        <end position="155"/>
    </location>
</feature>
<reference evidence="6 7" key="1">
    <citation type="journal article" date="2020" name="Microorganisms">
        <title>Reliable Identification of Environmental Pseudomonas Isolates Using the rpoD Gene.</title>
        <authorList>
            <consortium name="The Broad Institute Genome Sequencing Platform"/>
            <person name="Girard L."/>
            <person name="Lood C."/>
            <person name="Rokni-Zadeh H."/>
            <person name="van Noort V."/>
            <person name="Lavigne R."/>
            <person name="De Mot R."/>
        </authorList>
    </citation>
    <scope>NUCLEOTIDE SEQUENCE [LARGE SCALE GENOMIC DNA]</scope>
    <source>
        <strain evidence="6 7">RW7P2</strain>
    </source>
</reference>
<proteinExistence type="predicted"/>
<feature type="transmembrane region" description="Helical" evidence="4">
    <location>
        <begin position="76"/>
        <end position="96"/>
    </location>
</feature>
<feature type="domain" description="Major facilitator superfamily (MFS) profile" evidence="5">
    <location>
        <begin position="9"/>
        <end position="388"/>
    </location>
</feature>
<accession>A0ABR6V9X9</accession>
<name>A0ABR6V9X9_9PSED</name>
<feature type="transmembrane region" description="Helical" evidence="4">
    <location>
        <begin position="277"/>
        <end position="295"/>
    </location>
</feature>
<evidence type="ECO:0000256" key="1">
    <source>
        <dbReference type="ARBA" id="ARBA00022692"/>
    </source>
</evidence>
<dbReference type="Gene3D" id="1.20.1250.20">
    <property type="entry name" value="MFS general substrate transporter like domains"/>
    <property type="match status" value="1"/>
</dbReference>
<dbReference type="InterPro" id="IPR011701">
    <property type="entry name" value="MFS"/>
</dbReference>
<dbReference type="CDD" id="cd17324">
    <property type="entry name" value="MFS_NepI_like"/>
    <property type="match status" value="1"/>
</dbReference>
<dbReference type="Pfam" id="PF07690">
    <property type="entry name" value="MFS_1"/>
    <property type="match status" value="1"/>
</dbReference>
<feature type="transmembrane region" description="Helical" evidence="4">
    <location>
        <begin position="102"/>
        <end position="122"/>
    </location>
</feature>
<feature type="transmembrane region" description="Helical" evidence="4">
    <location>
        <begin position="161"/>
        <end position="180"/>
    </location>
</feature>
<dbReference type="PANTHER" id="PTHR42910">
    <property type="entry name" value="TRANSPORTER SCO4007-RELATED"/>
    <property type="match status" value="1"/>
</dbReference>
<dbReference type="Proteomes" id="UP000628086">
    <property type="component" value="Unassembled WGS sequence"/>
</dbReference>
<sequence>MPVSEPSGRLVAVMAASCALAVSALYYHQPLLAQVAASFGLTATHASAIATLTQLGYALGLLLIVPLADARQPRQLASVAIIANLVALLACAWAPSFAMLCAASFAVGMTAISAQLIIPTVAGAASAASRARVVGSLLGGLSSGLLLARTVGGLLGAKAGWQAVFLMAAVADLGLLWIVARQLPLNPNLGSIGYTHLLRSLATLLREEPVLRLCAASGFLMFAAFSALWASLASLLSQQPYSFGPATVGLLSLVALLGIFASPHIGALADRIGTQRTVMTGVSALVIGFSLVAFADHSLTALLAGMALLDLGNRAGLVANQARVYALRAEARSRLNTVFMSTYFLGGATGAALGSYGAHQAGWAGLAAVGGALAVAAGLLGALAPGAEGQRR</sequence>
<comment type="caution">
    <text evidence="6">The sequence shown here is derived from an EMBL/GenBank/DDBJ whole genome shotgun (WGS) entry which is preliminary data.</text>
</comment>
<evidence type="ECO:0000256" key="4">
    <source>
        <dbReference type="SAM" id="Phobius"/>
    </source>
</evidence>
<evidence type="ECO:0000259" key="5">
    <source>
        <dbReference type="PROSITE" id="PS50850"/>
    </source>
</evidence>
<dbReference type="SUPFAM" id="SSF103473">
    <property type="entry name" value="MFS general substrate transporter"/>
    <property type="match status" value="1"/>
</dbReference>
<dbReference type="InterPro" id="IPR020846">
    <property type="entry name" value="MFS_dom"/>
</dbReference>
<dbReference type="PANTHER" id="PTHR42910:SF1">
    <property type="entry name" value="MAJOR FACILITATOR SUPERFAMILY (MFS) PROFILE DOMAIN-CONTAINING PROTEIN"/>
    <property type="match status" value="1"/>
</dbReference>
<keyword evidence="1 4" id="KW-0812">Transmembrane</keyword>
<evidence type="ECO:0000256" key="2">
    <source>
        <dbReference type="ARBA" id="ARBA00022989"/>
    </source>
</evidence>